<keyword evidence="11" id="KW-1185">Reference proteome</keyword>
<sequence length="101" mass="11771">MLHNVGAKINEFLNKRSVKYGLPFLLVVLGGSFGLREFAQLRYQFSRVSSVKPEEMKKLGIEMKKPGEVTLESEYEKIKKIDIDNWEQVRGPRPWEEQTTQ</sequence>
<dbReference type="EMBL" id="KQ971345">
    <property type="protein sequence ID" value="EFA05396.1"/>
    <property type="molecule type" value="Genomic_DNA"/>
</dbReference>
<evidence type="ECO:0000256" key="2">
    <source>
        <dbReference type="ARBA" id="ARBA00008370"/>
    </source>
</evidence>
<proteinExistence type="inferred from homology"/>
<dbReference type="InParanoid" id="D2A5N8"/>
<evidence type="ECO:0000256" key="9">
    <source>
        <dbReference type="SAM" id="Phobius"/>
    </source>
</evidence>
<evidence type="ECO:0000256" key="7">
    <source>
        <dbReference type="ARBA" id="ARBA00023128"/>
    </source>
</evidence>
<evidence type="ECO:0000313" key="11">
    <source>
        <dbReference type="Proteomes" id="UP000007266"/>
    </source>
</evidence>
<keyword evidence="4 9" id="KW-0812">Transmembrane</keyword>
<keyword evidence="8 9" id="KW-0472">Membrane</keyword>
<evidence type="ECO:0000256" key="6">
    <source>
        <dbReference type="ARBA" id="ARBA00022989"/>
    </source>
</evidence>
<reference evidence="10 11" key="2">
    <citation type="journal article" date="2010" name="Nucleic Acids Res.">
        <title>BeetleBase in 2010: revisions to provide comprehensive genomic information for Tribolium castaneum.</title>
        <authorList>
            <person name="Kim H.S."/>
            <person name="Murphy T."/>
            <person name="Xia J."/>
            <person name="Caragea D."/>
            <person name="Park Y."/>
            <person name="Beeman R.W."/>
            <person name="Lorenzen M.D."/>
            <person name="Butcher S."/>
            <person name="Manak J.R."/>
            <person name="Brown S.J."/>
        </authorList>
    </citation>
    <scope>GENOME REANNOTATION</scope>
    <source>
        <strain evidence="10 11">Georgia GA2</strain>
    </source>
</reference>
<dbReference type="PANTHER" id="PTHR17130:SF14">
    <property type="entry name" value="CYTOCHROME C OXIDASE ASSEMBLY PROTEIN COX16 HOMOLOG, MITOCHONDRIAL"/>
    <property type="match status" value="1"/>
</dbReference>
<dbReference type="PANTHER" id="PTHR17130">
    <property type="entry name" value="MITOCHONDRIAL OUTER MEMBRANE PROTEIN 25"/>
    <property type="match status" value="1"/>
</dbReference>
<dbReference type="GO" id="GO:0033617">
    <property type="term" value="P:mitochondrial respiratory chain complex IV assembly"/>
    <property type="evidence" value="ECO:0000318"/>
    <property type="project" value="GO_Central"/>
</dbReference>
<protein>
    <recommendedName>
        <fullName evidence="3">Cytochrome c oxidase assembly protein COX16 homolog, mitochondrial</fullName>
    </recommendedName>
</protein>
<dbReference type="Proteomes" id="UP000007266">
    <property type="component" value="Linkage group 6"/>
</dbReference>
<dbReference type="Pfam" id="PF14138">
    <property type="entry name" value="COX16"/>
    <property type="match status" value="1"/>
</dbReference>
<comment type="similarity">
    <text evidence="2">Belongs to the COX16 family.</text>
</comment>
<comment type="subcellular location">
    <subcellularLocation>
        <location evidence="1">Mitochondrion inner membrane</location>
        <topology evidence="1">Single-pass membrane protein</topology>
    </subcellularLocation>
</comment>
<name>D2A5N8_TRICA</name>
<dbReference type="InterPro" id="IPR020164">
    <property type="entry name" value="Cyt_c_Oxase_assmbl_COX16"/>
</dbReference>
<dbReference type="GO" id="GO:0005743">
    <property type="term" value="C:mitochondrial inner membrane"/>
    <property type="evidence" value="ECO:0000318"/>
    <property type="project" value="GO_Central"/>
</dbReference>
<dbReference type="OMA" id="FKYGVPF"/>
<keyword evidence="6 9" id="KW-1133">Transmembrane helix</keyword>
<keyword evidence="5" id="KW-0999">Mitochondrion inner membrane</keyword>
<evidence type="ECO:0000256" key="1">
    <source>
        <dbReference type="ARBA" id="ARBA00004434"/>
    </source>
</evidence>
<dbReference type="FunCoup" id="D2A5N8">
    <property type="interactions" value="94"/>
</dbReference>
<evidence type="ECO:0000256" key="8">
    <source>
        <dbReference type="ARBA" id="ARBA00023136"/>
    </source>
</evidence>
<dbReference type="eggNOG" id="ENOG502S3RD">
    <property type="taxonomic scope" value="Eukaryota"/>
</dbReference>
<gene>
    <name evidence="10" type="primary">GLEAN_15568</name>
    <name evidence="10" type="ORF">TcasGA2_TC015568</name>
</gene>
<evidence type="ECO:0000313" key="10">
    <source>
        <dbReference type="EMBL" id="EFA05396.1"/>
    </source>
</evidence>
<evidence type="ECO:0000256" key="3">
    <source>
        <dbReference type="ARBA" id="ARBA00021814"/>
    </source>
</evidence>
<dbReference type="AlphaFoldDB" id="D2A5N8"/>
<feature type="transmembrane region" description="Helical" evidence="9">
    <location>
        <begin position="20"/>
        <end position="39"/>
    </location>
</feature>
<organism evidence="10 11">
    <name type="scientific">Tribolium castaneum</name>
    <name type="common">Red flour beetle</name>
    <dbReference type="NCBI Taxonomy" id="7070"/>
    <lineage>
        <taxon>Eukaryota</taxon>
        <taxon>Metazoa</taxon>
        <taxon>Ecdysozoa</taxon>
        <taxon>Arthropoda</taxon>
        <taxon>Hexapoda</taxon>
        <taxon>Insecta</taxon>
        <taxon>Pterygota</taxon>
        <taxon>Neoptera</taxon>
        <taxon>Endopterygota</taxon>
        <taxon>Coleoptera</taxon>
        <taxon>Polyphaga</taxon>
        <taxon>Cucujiformia</taxon>
        <taxon>Tenebrionidae</taxon>
        <taxon>Tenebrionidae incertae sedis</taxon>
        <taxon>Tribolium</taxon>
    </lineage>
</organism>
<keyword evidence="7" id="KW-0496">Mitochondrion</keyword>
<accession>D2A5N8</accession>
<reference evidence="10 11" key="1">
    <citation type="journal article" date="2008" name="Nature">
        <title>The genome of the model beetle and pest Tribolium castaneum.</title>
        <authorList>
            <consortium name="Tribolium Genome Sequencing Consortium"/>
            <person name="Richards S."/>
            <person name="Gibbs R.A."/>
            <person name="Weinstock G.M."/>
            <person name="Brown S.J."/>
            <person name="Denell R."/>
            <person name="Beeman R.W."/>
            <person name="Gibbs R."/>
            <person name="Beeman R.W."/>
            <person name="Brown S.J."/>
            <person name="Bucher G."/>
            <person name="Friedrich M."/>
            <person name="Grimmelikhuijzen C.J."/>
            <person name="Klingler M."/>
            <person name="Lorenzen M."/>
            <person name="Richards S."/>
            <person name="Roth S."/>
            <person name="Schroder R."/>
            <person name="Tautz D."/>
            <person name="Zdobnov E.M."/>
            <person name="Muzny D."/>
            <person name="Gibbs R.A."/>
            <person name="Weinstock G.M."/>
            <person name="Attaway T."/>
            <person name="Bell S."/>
            <person name="Buhay C.J."/>
            <person name="Chandrabose M.N."/>
            <person name="Chavez D."/>
            <person name="Clerk-Blankenburg K.P."/>
            <person name="Cree A."/>
            <person name="Dao M."/>
            <person name="Davis C."/>
            <person name="Chacko J."/>
            <person name="Dinh H."/>
            <person name="Dugan-Rocha S."/>
            <person name="Fowler G."/>
            <person name="Garner T.T."/>
            <person name="Garnes J."/>
            <person name="Gnirke A."/>
            <person name="Hawes A."/>
            <person name="Hernandez J."/>
            <person name="Hines S."/>
            <person name="Holder M."/>
            <person name="Hume J."/>
            <person name="Jhangiani S.N."/>
            <person name="Joshi V."/>
            <person name="Khan Z.M."/>
            <person name="Jackson L."/>
            <person name="Kovar C."/>
            <person name="Kowis A."/>
            <person name="Lee S."/>
            <person name="Lewis L.R."/>
            <person name="Margolis J."/>
            <person name="Morgan M."/>
            <person name="Nazareth L.V."/>
            <person name="Nguyen N."/>
            <person name="Okwuonu G."/>
            <person name="Parker D."/>
            <person name="Richards S."/>
            <person name="Ruiz S.J."/>
            <person name="Santibanez J."/>
            <person name="Savard J."/>
            <person name="Scherer S.E."/>
            <person name="Schneider B."/>
            <person name="Sodergren E."/>
            <person name="Tautz D."/>
            <person name="Vattahil S."/>
            <person name="Villasana D."/>
            <person name="White C.S."/>
            <person name="Wright R."/>
            <person name="Park Y."/>
            <person name="Beeman R.W."/>
            <person name="Lord J."/>
            <person name="Oppert B."/>
            <person name="Lorenzen M."/>
            <person name="Brown S."/>
            <person name="Wang L."/>
            <person name="Savard J."/>
            <person name="Tautz D."/>
            <person name="Richards S."/>
            <person name="Weinstock G."/>
            <person name="Gibbs R.A."/>
            <person name="Liu Y."/>
            <person name="Worley K."/>
            <person name="Weinstock G."/>
            <person name="Elsik C.G."/>
            <person name="Reese J.T."/>
            <person name="Elhaik E."/>
            <person name="Landan G."/>
            <person name="Graur D."/>
            <person name="Arensburger P."/>
            <person name="Atkinson P."/>
            <person name="Beeman R.W."/>
            <person name="Beidler J."/>
            <person name="Brown S.J."/>
            <person name="Demuth J.P."/>
            <person name="Drury D.W."/>
            <person name="Du Y.Z."/>
            <person name="Fujiwara H."/>
            <person name="Lorenzen M."/>
            <person name="Maselli V."/>
            <person name="Osanai M."/>
            <person name="Park Y."/>
            <person name="Robertson H.M."/>
            <person name="Tu Z."/>
            <person name="Wang J.J."/>
            <person name="Wang S."/>
            <person name="Richards S."/>
            <person name="Song H."/>
            <person name="Zhang L."/>
            <person name="Sodergren E."/>
            <person name="Werner D."/>
            <person name="Stanke M."/>
            <person name="Morgenstern B."/>
            <person name="Solovyev V."/>
            <person name="Kosarev P."/>
            <person name="Brown G."/>
            <person name="Chen H.C."/>
            <person name="Ermolaeva O."/>
            <person name="Hlavina W."/>
            <person name="Kapustin Y."/>
            <person name="Kiryutin B."/>
            <person name="Kitts P."/>
            <person name="Maglott D."/>
            <person name="Pruitt K."/>
            <person name="Sapojnikov V."/>
            <person name="Souvorov A."/>
            <person name="Mackey A.J."/>
            <person name="Waterhouse R.M."/>
            <person name="Wyder S."/>
            <person name="Zdobnov E.M."/>
            <person name="Zdobnov E.M."/>
            <person name="Wyder S."/>
            <person name="Kriventseva E.V."/>
            <person name="Kadowaki T."/>
            <person name="Bork P."/>
            <person name="Aranda M."/>
            <person name="Bao R."/>
            <person name="Beermann A."/>
            <person name="Berns N."/>
            <person name="Bolognesi R."/>
            <person name="Bonneton F."/>
            <person name="Bopp D."/>
            <person name="Brown S.J."/>
            <person name="Bucher G."/>
            <person name="Butts T."/>
            <person name="Chaumot A."/>
            <person name="Denell R.E."/>
            <person name="Ferrier D.E."/>
            <person name="Friedrich M."/>
            <person name="Gordon C.M."/>
            <person name="Jindra M."/>
            <person name="Klingler M."/>
            <person name="Lan Q."/>
            <person name="Lattorff H.M."/>
            <person name="Laudet V."/>
            <person name="von Levetsow C."/>
            <person name="Liu Z."/>
            <person name="Lutz R."/>
            <person name="Lynch J.A."/>
            <person name="da Fonseca R.N."/>
            <person name="Posnien N."/>
            <person name="Reuter R."/>
            <person name="Roth S."/>
            <person name="Savard J."/>
            <person name="Schinko J.B."/>
            <person name="Schmitt C."/>
            <person name="Schoppmeier M."/>
            <person name="Schroder R."/>
            <person name="Shippy T.D."/>
            <person name="Simonnet F."/>
            <person name="Marques-Souza H."/>
            <person name="Tautz D."/>
            <person name="Tomoyasu Y."/>
            <person name="Trauner J."/>
            <person name="Van der Zee M."/>
            <person name="Vervoort M."/>
            <person name="Wittkopp N."/>
            <person name="Wimmer E.A."/>
            <person name="Yang X."/>
            <person name="Jones A.K."/>
            <person name="Sattelle D.B."/>
            <person name="Ebert P.R."/>
            <person name="Nelson D."/>
            <person name="Scott J.G."/>
            <person name="Beeman R.W."/>
            <person name="Muthukrishnan S."/>
            <person name="Kramer K.J."/>
            <person name="Arakane Y."/>
            <person name="Beeman R.W."/>
            <person name="Zhu Q."/>
            <person name="Hogenkamp D."/>
            <person name="Dixit R."/>
            <person name="Oppert B."/>
            <person name="Jiang H."/>
            <person name="Zou Z."/>
            <person name="Marshall J."/>
            <person name="Elpidina E."/>
            <person name="Vinokurov K."/>
            <person name="Oppert C."/>
            <person name="Zou Z."/>
            <person name="Evans J."/>
            <person name="Lu Z."/>
            <person name="Zhao P."/>
            <person name="Sumathipala N."/>
            <person name="Altincicek B."/>
            <person name="Vilcinskas A."/>
            <person name="Williams M."/>
            <person name="Hultmark D."/>
            <person name="Hetru C."/>
            <person name="Jiang H."/>
            <person name="Grimmelikhuijzen C.J."/>
            <person name="Hauser F."/>
            <person name="Cazzamali G."/>
            <person name="Williamson M."/>
            <person name="Park Y."/>
            <person name="Li B."/>
            <person name="Tanaka Y."/>
            <person name="Predel R."/>
            <person name="Neupert S."/>
            <person name="Schachtner J."/>
            <person name="Verleyen P."/>
            <person name="Raible F."/>
            <person name="Bork P."/>
            <person name="Friedrich M."/>
            <person name="Walden K.K."/>
            <person name="Robertson H.M."/>
            <person name="Angeli S."/>
            <person name="Foret S."/>
            <person name="Bucher G."/>
            <person name="Schuetz S."/>
            <person name="Maleszka R."/>
            <person name="Wimmer E.A."/>
            <person name="Beeman R.W."/>
            <person name="Lorenzen M."/>
            <person name="Tomoyasu Y."/>
            <person name="Miller S.C."/>
            <person name="Grossmann D."/>
            <person name="Bucher G."/>
        </authorList>
    </citation>
    <scope>NUCLEOTIDE SEQUENCE [LARGE SCALE GENOMIC DNA]</scope>
    <source>
        <strain evidence="10 11">Georgia GA2</strain>
    </source>
</reference>
<evidence type="ECO:0000256" key="5">
    <source>
        <dbReference type="ARBA" id="ARBA00022792"/>
    </source>
</evidence>
<dbReference type="HOGENOM" id="CLU_163592_1_0_1"/>
<evidence type="ECO:0000256" key="4">
    <source>
        <dbReference type="ARBA" id="ARBA00022692"/>
    </source>
</evidence>
<dbReference type="OrthoDB" id="5516033at2759"/>
<dbReference type="PhylomeDB" id="D2A5N8"/>
<dbReference type="KEGG" id="tca:660720"/>